<dbReference type="InterPro" id="IPR002731">
    <property type="entry name" value="ATPase_BadF"/>
</dbReference>
<evidence type="ECO:0000313" key="3">
    <source>
        <dbReference type="Proteomes" id="UP001155027"/>
    </source>
</evidence>
<name>A0A9X2Q7F8_9BACT</name>
<dbReference type="AlphaFoldDB" id="A0A9X2Q7F8"/>
<dbReference type="InterPro" id="IPR052519">
    <property type="entry name" value="Euk-type_GlcNAc_Kinase"/>
</dbReference>
<organism evidence="2 3">
    <name type="scientific">Salinibacter ruber</name>
    <dbReference type="NCBI Taxonomy" id="146919"/>
    <lineage>
        <taxon>Bacteria</taxon>
        <taxon>Pseudomonadati</taxon>
        <taxon>Rhodothermota</taxon>
        <taxon>Rhodothermia</taxon>
        <taxon>Rhodothermales</taxon>
        <taxon>Salinibacteraceae</taxon>
        <taxon>Salinibacter</taxon>
    </lineage>
</organism>
<dbReference type="Pfam" id="PF01869">
    <property type="entry name" value="BcrAD_BadFG"/>
    <property type="match status" value="1"/>
</dbReference>
<reference evidence="2" key="1">
    <citation type="submission" date="2022-08" db="EMBL/GenBank/DDBJ databases">
        <title>Genomic Encyclopedia of Type Strains, Phase V (KMG-V): Genome sequencing to study the core and pangenomes of soil and plant-associated prokaryotes.</title>
        <authorList>
            <person name="Whitman W."/>
        </authorList>
    </citation>
    <scope>NUCLEOTIDE SEQUENCE</scope>
    <source>
        <strain evidence="2">0</strain>
    </source>
</reference>
<accession>A0A9X2Q7F8</accession>
<keyword evidence="2" id="KW-0418">Kinase</keyword>
<dbReference type="InterPro" id="IPR043129">
    <property type="entry name" value="ATPase_NBD"/>
</dbReference>
<protein>
    <submittedName>
        <fullName evidence="2">N-acetylglucosamine kinase-like BadF-type ATPase</fullName>
    </submittedName>
</protein>
<keyword evidence="2" id="KW-0808">Transferase</keyword>
<comment type="caution">
    <text evidence="2">The sequence shown here is derived from an EMBL/GenBank/DDBJ whole genome shotgun (WGS) entry which is preliminary data.</text>
</comment>
<evidence type="ECO:0000313" key="2">
    <source>
        <dbReference type="EMBL" id="MCS3678096.1"/>
    </source>
</evidence>
<dbReference type="PANTHER" id="PTHR43190:SF3">
    <property type="entry name" value="N-ACETYL-D-GLUCOSAMINE KINASE"/>
    <property type="match status" value="1"/>
</dbReference>
<dbReference type="RefSeq" id="WP_259080460.1">
    <property type="nucleotide sequence ID" value="NZ_JANUAU010000006.1"/>
</dbReference>
<dbReference type="GO" id="GO:0016301">
    <property type="term" value="F:kinase activity"/>
    <property type="evidence" value="ECO:0007669"/>
    <property type="project" value="UniProtKB-KW"/>
</dbReference>
<dbReference type="SUPFAM" id="SSF53067">
    <property type="entry name" value="Actin-like ATPase domain"/>
    <property type="match status" value="2"/>
</dbReference>
<dbReference type="Gene3D" id="3.30.420.40">
    <property type="match status" value="2"/>
</dbReference>
<evidence type="ECO:0000259" key="1">
    <source>
        <dbReference type="Pfam" id="PF01869"/>
    </source>
</evidence>
<proteinExistence type="predicted"/>
<dbReference type="Proteomes" id="UP001155027">
    <property type="component" value="Unassembled WGS sequence"/>
</dbReference>
<feature type="domain" description="ATPase BadF/BadG/BcrA/BcrD type" evidence="1">
    <location>
        <begin position="8"/>
        <end position="279"/>
    </location>
</feature>
<dbReference type="PANTHER" id="PTHR43190">
    <property type="entry name" value="N-ACETYL-D-GLUCOSAMINE KINASE"/>
    <property type="match status" value="1"/>
</dbReference>
<sequence length="288" mass="30547">MSANPFFVGLDAGGSTTLLLAECEECPGRIDRHGPAANPQRVGMDQSVQVLSALVQKTLRAQRPVDHLSVCAGVAGAGRPDEQQALADRLRRTLGDDARSVSVEVVHDACIALDAAFGAESGLVVIAGTGSVVLARTRGGTARRVGGWGHLLGDPGSGYAVGQAGLRAVAEEYGVDERAALIHWVYQDRPPLQDVAPLVIEASADGDTVATDILTAQVNELVRQVEWLLGETDDVAPRIALLGGMLQNEHYAAALRRALADRVPDWSVEVLRHEPVVGALRRARRLDE</sequence>
<dbReference type="EMBL" id="JANUAU010000006">
    <property type="protein sequence ID" value="MCS3678096.1"/>
    <property type="molecule type" value="Genomic_DNA"/>
</dbReference>
<dbReference type="CDD" id="cd24007">
    <property type="entry name" value="ASKHA_NBD_eukNAGK-like"/>
    <property type="match status" value="1"/>
</dbReference>
<gene>
    <name evidence="2" type="ORF">GGP71_002026</name>
</gene>